<keyword evidence="3" id="KW-1133">Transmembrane helix</keyword>
<dbReference type="AlphaFoldDB" id="A0A016W231"/>
<keyword evidence="3" id="KW-0472">Membrane</keyword>
<comment type="caution">
    <text evidence="4">The sequence shown here is derived from an EMBL/GenBank/DDBJ whole genome shotgun (WGS) entry which is preliminary data.</text>
</comment>
<feature type="compositionally biased region" description="Polar residues" evidence="2">
    <location>
        <begin position="365"/>
        <end position="382"/>
    </location>
</feature>
<evidence type="ECO:0000256" key="2">
    <source>
        <dbReference type="SAM" id="MobiDB-lite"/>
    </source>
</evidence>
<feature type="compositionally biased region" description="Polar residues" evidence="2">
    <location>
        <begin position="187"/>
        <end position="196"/>
    </location>
</feature>
<reference evidence="5" key="1">
    <citation type="journal article" date="2015" name="Nat. Genet.">
        <title>The genome and transcriptome of the zoonotic hookworm Ancylostoma ceylanicum identify infection-specific gene families.</title>
        <authorList>
            <person name="Schwarz E.M."/>
            <person name="Hu Y."/>
            <person name="Antoshechkin I."/>
            <person name="Miller M.M."/>
            <person name="Sternberg P.W."/>
            <person name="Aroian R.V."/>
        </authorList>
    </citation>
    <scope>NUCLEOTIDE SEQUENCE</scope>
    <source>
        <strain evidence="5">HY135</strain>
    </source>
</reference>
<sequence>MGTFHQPINIYHACSTMGEKVLSITKGLFEKATRGLNADDKLVRRSKNSLKKVQMEVKHIEQAEDRALDRTKMMITKEFTNFAASVNEALIETAENMMITLTDMSPRCDSMMVIWNDIGWYMCHLISRPLSGIWMAIVVAAFSSTLISQALFDLTKYLKSVDISEVESTESETGKISFESMEPMSSDAWTSSTEAITRTAIEFKEPDSLNMSTPSMEATAGNESMGPMPSHIRTLPMESTTTTDIDSRKPMPSDIRTLPMESTRTADIESRGPMSSDIRTLPRESTRTARIASRAPVSSDTRTLPMESTTRAGVKSRGPMSSDIRTLPRESSRTADIGPRGPMSSDIRTLPMECDTKAATVPMQPKSSDVSTLPMQSTMKNA</sequence>
<proteinExistence type="predicted"/>
<keyword evidence="1" id="KW-0175">Coiled coil</keyword>
<evidence type="ECO:0000313" key="5">
    <source>
        <dbReference type="Proteomes" id="UP000024635"/>
    </source>
</evidence>
<evidence type="ECO:0000313" key="4">
    <source>
        <dbReference type="EMBL" id="EYC33631.1"/>
    </source>
</evidence>
<name>A0A016W231_9BILA</name>
<feature type="compositionally biased region" description="Polar residues" evidence="2">
    <location>
        <begin position="296"/>
        <end position="311"/>
    </location>
</feature>
<keyword evidence="3" id="KW-0812">Transmembrane</keyword>
<organism evidence="4 5">
    <name type="scientific">Ancylostoma ceylanicum</name>
    <dbReference type="NCBI Taxonomy" id="53326"/>
    <lineage>
        <taxon>Eukaryota</taxon>
        <taxon>Metazoa</taxon>
        <taxon>Ecdysozoa</taxon>
        <taxon>Nematoda</taxon>
        <taxon>Chromadorea</taxon>
        <taxon>Rhabditida</taxon>
        <taxon>Rhabditina</taxon>
        <taxon>Rhabditomorpha</taxon>
        <taxon>Strongyloidea</taxon>
        <taxon>Ancylostomatidae</taxon>
        <taxon>Ancylostomatinae</taxon>
        <taxon>Ancylostoma</taxon>
    </lineage>
</organism>
<evidence type="ECO:0000256" key="3">
    <source>
        <dbReference type="SAM" id="Phobius"/>
    </source>
</evidence>
<evidence type="ECO:0000256" key="1">
    <source>
        <dbReference type="SAM" id="Coils"/>
    </source>
</evidence>
<feature type="transmembrane region" description="Helical" evidence="3">
    <location>
        <begin position="132"/>
        <end position="152"/>
    </location>
</feature>
<keyword evidence="5" id="KW-1185">Reference proteome</keyword>
<dbReference type="PANTHER" id="PTHR11238">
    <property type="entry name" value="PROMININ ISOFORM D-RELATED"/>
    <property type="match status" value="1"/>
</dbReference>
<accession>A0A016W231</accession>
<protein>
    <submittedName>
        <fullName evidence="4">Uncharacterized protein</fullName>
    </submittedName>
</protein>
<feature type="coiled-coil region" evidence="1">
    <location>
        <begin position="43"/>
        <end position="70"/>
    </location>
</feature>
<dbReference type="Proteomes" id="UP000024635">
    <property type="component" value="Unassembled WGS sequence"/>
</dbReference>
<dbReference type="EMBL" id="JARK01001338">
    <property type="protein sequence ID" value="EYC33631.1"/>
    <property type="molecule type" value="Genomic_DNA"/>
</dbReference>
<gene>
    <name evidence="4" type="primary">Acey_s0002.g908</name>
    <name evidence="4" type="ORF">Y032_0002g908</name>
</gene>
<feature type="region of interest" description="Disordered" evidence="2">
    <location>
        <begin position="169"/>
        <end position="382"/>
    </location>
</feature>
<dbReference type="PANTHER" id="PTHR11238:SF9">
    <property type="entry name" value="PROMININ, ISOFORM D"/>
    <property type="match status" value="1"/>
</dbReference>